<dbReference type="InterPro" id="IPR005645">
    <property type="entry name" value="FSH-like_dom"/>
</dbReference>
<accession>A0A813G9H6</accession>
<dbReference type="GO" id="GO:0016787">
    <property type="term" value="F:hydrolase activity"/>
    <property type="evidence" value="ECO:0007669"/>
    <property type="project" value="UniProtKB-KW"/>
</dbReference>
<proteinExistence type="predicted"/>
<feature type="region of interest" description="Disordered" evidence="2">
    <location>
        <begin position="141"/>
        <end position="163"/>
    </location>
</feature>
<dbReference type="AlphaFoldDB" id="A0A813G9H6"/>
<name>A0A813G9H6_POLGL</name>
<dbReference type="PANTHER" id="PTHR48070">
    <property type="entry name" value="ESTERASE OVCA2"/>
    <property type="match status" value="1"/>
</dbReference>
<dbReference type="InterPro" id="IPR029058">
    <property type="entry name" value="AB_hydrolase_fold"/>
</dbReference>
<evidence type="ECO:0000259" key="3">
    <source>
        <dbReference type="Pfam" id="PF03959"/>
    </source>
</evidence>
<protein>
    <recommendedName>
        <fullName evidence="3">Serine hydrolase domain-containing protein</fullName>
    </recommendedName>
</protein>
<dbReference type="Proteomes" id="UP000626109">
    <property type="component" value="Unassembled WGS sequence"/>
</dbReference>
<organism evidence="4 5">
    <name type="scientific">Polarella glacialis</name>
    <name type="common">Dinoflagellate</name>
    <dbReference type="NCBI Taxonomy" id="89957"/>
    <lineage>
        <taxon>Eukaryota</taxon>
        <taxon>Sar</taxon>
        <taxon>Alveolata</taxon>
        <taxon>Dinophyceae</taxon>
        <taxon>Suessiales</taxon>
        <taxon>Suessiaceae</taxon>
        <taxon>Polarella</taxon>
    </lineage>
</organism>
<comment type="caution">
    <text evidence="4">The sequence shown here is derived from an EMBL/GenBank/DDBJ whole genome shotgun (WGS) entry which is preliminary data.</text>
</comment>
<dbReference type="GO" id="GO:0005737">
    <property type="term" value="C:cytoplasm"/>
    <property type="evidence" value="ECO:0007669"/>
    <property type="project" value="TreeGrafter"/>
</dbReference>
<dbReference type="InterPro" id="IPR050593">
    <property type="entry name" value="LovG"/>
</dbReference>
<keyword evidence="1" id="KW-0378">Hydrolase</keyword>
<gene>
    <name evidence="4" type="ORF">PGLA2088_LOCUS118</name>
</gene>
<dbReference type="Pfam" id="PF03959">
    <property type="entry name" value="FSH1"/>
    <property type="match status" value="1"/>
</dbReference>
<evidence type="ECO:0000256" key="2">
    <source>
        <dbReference type="SAM" id="MobiDB-lite"/>
    </source>
</evidence>
<sequence length="305" mass="33697">MPAEEADPASPGCTPCARDGCMFYKTWHQTHCCDACVSHGTHGPRCEKKANPSAQAAADAKKEEAIARSEDAYKFLQDFAPAPGGAAGRKLIVVCLHGITQNCDGFESHSKPLWSQCNDVADFFFPSGPHLIDENHSFCKKQNMKPGPNSRTRTLDGNGDRSKGRDDFTTYLTEFIEKEVPGPVDVLLGYSQGGFTIHQLWQSPRLSQKLHEVRAVIILMSGGDSRRSPPKKLRSLHIMGLQDKIVQNETSENSARGYVNPVVAKFIVDHNGPFKPECTRTEVDILKGLHDFHGSFPRLCDMESE</sequence>
<feature type="domain" description="Serine hydrolase" evidence="3">
    <location>
        <begin position="91"/>
        <end position="275"/>
    </location>
</feature>
<dbReference type="EMBL" id="CAJNNW010000066">
    <property type="protein sequence ID" value="CAE8622835.1"/>
    <property type="molecule type" value="Genomic_DNA"/>
</dbReference>
<dbReference type="GO" id="GO:0005634">
    <property type="term" value="C:nucleus"/>
    <property type="evidence" value="ECO:0007669"/>
    <property type="project" value="TreeGrafter"/>
</dbReference>
<evidence type="ECO:0000313" key="5">
    <source>
        <dbReference type="Proteomes" id="UP000626109"/>
    </source>
</evidence>
<evidence type="ECO:0000313" key="4">
    <source>
        <dbReference type="EMBL" id="CAE8622835.1"/>
    </source>
</evidence>
<evidence type="ECO:0000256" key="1">
    <source>
        <dbReference type="ARBA" id="ARBA00022801"/>
    </source>
</evidence>
<dbReference type="SUPFAM" id="SSF53474">
    <property type="entry name" value="alpha/beta-Hydrolases"/>
    <property type="match status" value="1"/>
</dbReference>
<reference evidence="4" key="1">
    <citation type="submission" date="2021-02" db="EMBL/GenBank/DDBJ databases">
        <authorList>
            <person name="Dougan E. K."/>
            <person name="Rhodes N."/>
            <person name="Thang M."/>
            <person name="Chan C."/>
        </authorList>
    </citation>
    <scope>NUCLEOTIDE SEQUENCE</scope>
</reference>
<dbReference type="Gene3D" id="3.40.50.1820">
    <property type="entry name" value="alpha/beta hydrolase"/>
    <property type="match status" value="1"/>
</dbReference>
<dbReference type="PANTHER" id="PTHR48070:SF6">
    <property type="entry name" value="ESTERASE OVCA2"/>
    <property type="match status" value="1"/>
</dbReference>